<feature type="active site" evidence="7">
    <location>
        <position position="81"/>
    </location>
</feature>
<keyword evidence="4 7" id="KW-0949">S-adenosyl-L-methionine</keyword>
<dbReference type="GO" id="GO:0003886">
    <property type="term" value="F:DNA (cytosine-5-)-methyltransferase activity"/>
    <property type="evidence" value="ECO:0007669"/>
    <property type="project" value="UniProtKB-EC"/>
</dbReference>
<dbReference type="Proteomes" id="UP000319908">
    <property type="component" value="Unassembled WGS sequence"/>
</dbReference>
<evidence type="ECO:0000313" key="8">
    <source>
        <dbReference type="EMBL" id="TWU16729.1"/>
    </source>
</evidence>
<keyword evidence="9" id="KW-1185">Reference proteome</keyword>
<sequence>MITLVEFFCGMGGVSEAIRQFNSAHPLRRICVERAIEIDRDCGAVYQHNFGAVDCRSIDSMDLSEVATTRSEQAWWLSPPCQPYCRRGRGAPGQDRRCDAIRAITHYLSHGDRVPSVVLLENVPEFATSEDAADLVSTLHRRGYATWSGNLCPTQFGIPNLRRRHYLIARRGTAEISPPMPPPMPPPVPSTWLFTIASILDANSEFAAELLVKTSTVDAYRGAMDLIDPHDELARAACFGSGYGKSLIRSGSYVQQGGRVRHFSPVEVARLLGFSSRYVFPDRIPMRRRWKMLGNSVSVPVVKTVLEAAFDVAAPRHCTR</sequence>
<evidence type="ECO:0000313" key="9">
    <source>
        <dbReference type="Proteomes" id="UP000319908"/>
    </source>
</evidence>
<dbReference type="GO" id="GO:0009307">
    <property type="term" value="P:DNA restriction-modification system"/>
    <property type="evidence" value="ECO:0007669"/>
    <property type="project" value="UniProtKB-KW"/>
</dbReference>
<dbReference type="PRINTS" id="PR00105">
    <property type="entry name" value="C5METTRFRASE"/>
</dbReference>
<comment type="similarity">
    <text evidence="7">Belongs to the class I-like SAM-binding methyltransferase superfamily. C5-methyltransferase family.</text>
</comment>
<dbReference type="SUPFAM" id="SSF53335">
    <property type="entry name" value="S-adenosyl-L-methionine-dependent methyltransferases"/>
    <property type="match status" value="1"/>
</dbReference>
<evidence type="ECO:0000256" key="2">
    <source>
        <dbReference type="ARBA" id="ARBA00022603"/>
    </source>
</evidence>
<dbReference type="PANTHER" id="PTHR46098">
    <property type="entry name" value="TRNA (CYTOSINE(38)-C(5))-METHYLTRANSFERASE"/>
    <property type="match status" value="1"/>
</dbReference>
<evidence type="ECO:0000256" key="5">
    <source>
        <dbReference type="ARBA" id="ARBA00022747"/>
    </source>
</evidence>
<dbReference type="PANTHER" id="PTHR46098:SF1">
    <property type="entry name" value="TRNA (CYTOSINE(38)-C(5))-METHYLTRANSFERASE"/>
    <property type="match status" value="1"/>
</dbReference>
<keyword evidence="5" id="KW-0680">Restriction system</keyword>
<dbReference type="OrthoDB" id="9813719at2"/>
<dbReference type="InterPro" id="IPR029063">
    <property type="entry name" value="SAM-dependent_MTases_sf"/>
</dbReference>
<dbReference type="Pfam" id="PF00145">
    <property type="entry name" value="DNA_methylase"/>
    <property type="match status" value="1"/>
</dbReference>
<gene>
    <name evidence="8" type="ORF">Poly21_39350</name>
</gene>
<organism evidence="8 9">
    <name type="scientific">Allorhodopirellula heiligendammensis</name>
    <dbReference type="NCBI Taxonomy" id="2714739"/>
    <lineage>
        <taxon>Bacteria</taxon>
        <taxon>Pseudomonadati</taxon>
        <taxon>Planctomycetota</taxon>
        <taxon>Planctomycetia</taxon>
        <taxon>Pirellulales</taxon>
        <taxon>Pirellulaceae</taxon>
        <taxon>Allorhodopirellula</taxon>
    </lineage>
</organism>
<dbReference type="Gene3D" id="3.90.120.10">
    <property type="entry name" value="DNA Methylase, subunit A, domain 2"/>
    <property type="match status" value="1"/>
</dbReference>
<evidence type="ECO:0000256" key="1">
    <source>
        <dbReference type="ARBA" id="ARBA00011975"/>
    </source>
</evidence>
<comment type="caution">
    <text evidence="8">The sequence shown here is derived from an EMBL/GenBank/DDBJ whole genome shotgun (WGS) entry which is preliminary data.</text>
</comment>
<accession>A0A5C6C1J6</accession>
<evidence type="ECO:0000256" key="7">
    <source>
        <dbReference type="PROSITE-ProRule" id="PRU01016"/>
    </source>
</evidence>
<dbReference type="GO" id="GO:0032259">
    <property type="term" value="P:methylation"/>
    <property type="evidence" value="ECO:0007669"/>
    <property type="project" value="UniProtKB-KW"/>
</dbReference>
<protein>
    <recommendedName>
        <fullName evidence="1">DNA (cytosine-5-)-methyltransferase</fullName>
        <ecNumber evidence="1">2.1.1.37</ecNumber>
    </recommendedName>
</protein>
<dbReference type="InterPro" id="IPR050750">
    <property type="entry name" value="C5-MTase"/>
</dbReference>
<dbReference type="RefSeq" id="WP_146408314.1">
    <property type="nucleotide sequence ID" value="NZ_SJPU01000002.1"/>
</dbReference>
<dbReference type="EMBL" id="SJPU01000002">
    <property type="protein sequence ID" value="TWU16729.1"/>
    <property type="molecule type" value="Genomic_DNA"/>
</dbReference>
<dbReference type="PROSITE" id="PS51679">
    <property type="entry name" value="SAM_MT_C5"/>
    <property type="match status" value="1"/>
</dbReference>
<dbReference type="InterPro" id="IPR001525">
    <property type="entry name" value="C5_MeTfrase"/>
</dbReference>
<keyword evidence="3 7" id="KW-0808">Transferase</keyword>
<dbReference type="EC" id="2.1.1.37" evidence="1"/>
<name>A0A5C6C1J6_9BACT</name>
<reference evidence="8 9" key="1">
    <citation type="journal article" date="2020" name="Antonie Van Leeuwenhoek">
        <title>Rhodopirellula heiligendammensis sp. nov., Rhodopirellula pilleata sp. nov., and Rhodopirellula solitaria sp. nov. isolated from natural or artificial marine surfaces in Northern Germany and California, USA, and emended description of the genus Rhodopirellula.</title>
        <authorList>
            <person name="Kallscheuer N."/>
            <person name="Wiegand S."/>
            <person name="Jogler M."/>
            <person name="Boedeker C."/>
            <person name="Peeters S.H."/>
            <person name="Rast P."/>
            <person name="Heuer A."/>
            <person name="Jetten M.S.M."/>
            <person name="Rohde M."/>
            <person name="Jogler C."/>
        </authorList>
    </citation>
    <scope>NUCLEOTIDE SEQUENCE [LARGE SCALE GENOMIC DNA]</scope>
    <source>
        <strain evidence="8 9">Poly21</strain>
    </source>
</reference>
<dbReference type="Gene3D" id="3.40.50.150">
    <property type="entry name" value="Vaccinia Virus protein VP39"/>
    <property type="match status" value="1"/>
</dbReference>
<dbReference type="AlphaFoldDB" id="A0A5C6C1J6"/>
<proteinExistence type="inferred from homology"/>
<evidence type="ECO:0000256" key="4">
    <source>
        <dbReference type="ARBA" id="ARBA00022691"/>
    </source>
</evidence>
<keyword evidence="2 7" id="KW-0489">Methyltransferase</keyword>
<evidence type="ECO:0000256" key="3">
    <source>
        <dbReference type="ARBA" id="ARBA00022679"/>
    </source>
</evidence>
<evidence type="ECO:0000256" key="6">
    <source>
        <dbReference type="ARBA" id="ARBA00047422"/>
    </source>
</evidence>
<comment type="catalytic activity">
    <reaction evidence="6">
        <text>a 2'-deoxycytidine in DNA + S-adenosyl-L-methionine = a 5-methyl-2'-deoxycytidine in DNA + S-adenosyl-L-homocysteine + H(+)</text>
        <dbReference type="Rhea" id="RHEA:13681"/>
        <dbReference type="Rhea" id="RHEA-COMP:11369"/>
        <dbReference type="Rhea" id="RHEA-COMP:11370"/>
        <dbReference type="ChEBI" id="CHEBI:15378"/>
        <dbReference type="ChEBI" id="CHEBI:57856"/>
        <dbReference type="ChEBI" id="CHEBI:59789"/>
        <dbReference type="ChEBI" id="CHEBI:85452"/>
        <dbReference type="ChEBI" id="CHEBI:85454"/>
        <dbReference type="EC" id="2.1.1.37"/>
    </reaction>
</comment>